<organism evidence="2 3">
    <name type="scientific">Thelohanellus kitauei</name>
    <name type="common">Myxosporean</name>
    <dbReference type="NCBI Taxonomy" id="669202"/>
    <lineage>
        <taxon>Eukaryota</taxon>
        <taxon>Metazoa</taxon>
        <taxon>Cnidaria</taxon>
        <taxon>Myxozoa</taxon>
        <taxon>Myxosporea</taxon>
        <taxon>Bivalvulida</taxon>
        <taxon>Platysporina</taxon>
        <taxon>Myxobolidae</taxon>
        <taxon>Thelohanellus</taxon>
    </lineage>
</organism>
<feature type="region of interest" description="Disordered" evidence="1">
    <location>
        <begin position="45"/>
        <end position="64"/>
    </location>
</feature>
<evidence type="ECO:0000313" key="2">
    <source>
        <dbReference type="EMBL" id="KII74938.1"/>
    </source>
</evidence>
<comment type="caution">
    <text evidence="2">The sequence shown here is derived from an EMBL/GenBank/DDBJ whole genome shotgun (WGS) entry which is preliminary data.</text>
</comment>
<keyword evidence="3" id="KW-1185">Reference proteome</keyword>
<protein>
    <submittedName>
        <fullName evidence="2">Uncharacterized protein</fullName>
    </submittedName>
</protein>
<reference evidence="2 3" key="1">
    <citation type="journal article" date="2014" name="Genome Biol. Evol.">
        <title>The genome of the myxosporean Thelohanellus kitauei shows adaptations to nutrient acquisition within its fish host.</title>
        <authorList>
            <person name="Yang Y."/>
            <person name="Xiong J."/>
            <person name="Zhou Z."/>
            <person name="Huo F."/>
            <person name="Miao W."/>
            <person name="Ran C."/>
            <person name="Liu Y."/>
            <person name="Zhang J."/>
            <person name="Feng J."/>
            <person name="Wang M."/>
            <person name="Wang M."/>
            <person name="Wang L."/>
            <person name="Yao B."/>
        </authorList>
    </citation>
    <scope>NUCLEOTIDE SEQUENCE [LARGE SCALE GENOMIC DNA]</scope>
    <source>
        <strain evidence="2">Wuqing</strain>
    </source>
</reference>
<name>A0A0C2JZ62_THEKT</name>
<dbReference type="EMBL" id="JWZT01000165">
    <property type="protein sequence ID" value="KII74938.1"/>
    <property type="molecule type" value="Genomic_DNA"/>
</dbReference>
<sequence>MQGEYTFKDILGSDRGELISCTLSKRQSDSVKSQAVFTKRLNSDKYKSSDRPNVVESKRTPSDEKTSKVIYFKDTKPTFPYCFNPVYAAGLLLARTRNVSP</sequence>
<proteinExistence type="predicted"/>
<dbReference type="Proteomes" id="UP000031668">
    <property type="component" value="Unassembled WGS sequence"/>
</dbReference>
<gene>
    <name evidence="2" type="ORF">RF11_01240</name>
</gene>
<evidence type="ECO:0000256" key="1">
    <source>
        <dbReference type="SAM" id="MobiDB-lite"/>
    </source>
</evidence>
<accession>A0A0C2JZ62</accession>
<dbReference type="AlphaFoldDB" id="A0A0C2JZ62"/>
<evidence type="ECO:0000313" key="3">
    <source>
        <dbReference type="Proteomes" id="UP000031668"/>
    </source>
</evidence>